<organism evidence="4 5">
    <name type="scientific">Chelatococcus asaccharovorans</name>
    <dbReference type="NCBI Taxonomy" id="28210"/>
    <lineage>
        <taxon>Bacteria</taxon>
        <taxon>Pseudomonadati</taxon>
        <taxon>Pseudomonadota</taxon>
        <taxon>Alphaproteobacteria</taxon>
        <taxon>Hyphomicrobiales</taxon>
        <taxon>Chelatococcaceae</taxon>
        <taxon>Chelatococcus</taxon>
    </lineage>
</organism>
<dbReference type="Gene3D" id="3.40.50.450">
    <property type="match status" value="1"/>
</dbReference>
<evidence type="ECO:0000256" key="3">
    <source>
        <dbReference type="RuleBase" id="RU363015"/>
    </source>
</evidence>
<dbReference type="EMBL" id="QJJK01000017">
    <property type="protein sequence ID" value="PXW52223.1"/>
    <property type="molecule type" value="Genomic_DNA"/>
</dbReference>
<comment type="caution">
    <text evidence="4">The sequence shown here is derived from an EMBL/GenBank/DDBJ whole genome shotgun (WGS) entry which is preliminary data.</text>
</comment>
<keyword evidence="5" id="KW-1185">Reference proteome</keyword>
<proteinExistence type="inferred from homology"/>
<dbReference type="PANTHER" id="PTHR31223:SF70">
    <property type="entry name" value="LOG FAMILY PROTEIN YJL055W"/>
    <property type="match status" value="1"/>
</dbReference>
<protein>
    <recommendedName>
        <fullName evidence="3">Cytokinin riboside 5'-monophosphate phosphoribohydrolase</fullName>
        <ecNumber evidence="3">3.2.2.n1</ecNumber>
    </recommendedName>
</protein>
<gene>
    <name evidence="4" type="ORF">C7450_11787</name>
</gene>
<dbReference type="GO" id="GO:0009691">
    <property type="term" value="P:cytokinin biosynthetic process"/>
    <property type="evidence" value="ECO:0007669"/>
    <property type="project" value="UniProtKB-UniRule"/>
</dbReference>
<dbReference type="PANTHER" id="PTHR31223">
    <property type="entry name" value="LOG FAMILY PROTEIN YJL055W"/>
    <property type="match status" value="1"/>
</dbReference>
<keyword evidence="3" id="KW-0203">Cytokinin biosynthesis</keyword>
<dbReference type="NCBIfam" id="TIGR00730">
    <property type="entry name" value="Rossman fold protein, TIGR00730 family"/>
    <property type="match status" value="1"/>
</dbReference>
<comment type="catalytic activity">
    <reaction evidence="1">
        <text>AMP + H2O = D-ribose 5-phosphate + adenine</text>
        <dbReference type="Rhea" id="RHEA:20129"/>
        <dbReference type="ChEBI" id="CHEBI:15377"/>
        <dbReference type="ChEBI" id="CHEBI:16708"/>
        <dbReference type="ChEBI" id="CHEBI:78346"/>
        <dbReference type="ChEBI" id="CHEBI:456215"/>
        <dbReference type="EC" id="3.2.2.4"/>
    </reaction>
</comment>
<dbReference type="EC" id="3.2.2.n1" evidence="3"/>
<reference evidence="4 5" key="1">
    <citation type="submission" date="2018-05" db="EMBL/GenBank/DDBJ databases">
        <title>Genomic Encyclopedia of Type Strains, Phase IV (KMG-IV): sequencing the most valuable type-strain genomes for metagenomic binning, comparative biology and taxonomic classification.</title>
        <authorList>
            <person name="Goeker M."/>
        </authorList>
    </citation>
    <scope>NUCLEOTIDE SEQUENCE [LARGE SCALE GENOMIC DNA]</scope>
    <source>
        <strain evidence="4 5">DSM 6462</strain>
    </source>
</reference>
<dbReference type="SUPFAM" id="SSF102405">
    <property type="entry name" value="MCP/YpsA-like"/>
    <property type="match status" value="1"/>
</dbReference>
<keyword evidence="3" id="KW-0378">Hydrolase</keyword>
<comment type="similarity">
    <text evidence="2 3">Belongs to the LOG family.</text>
</comment>
<dbReference type="GO" id="GO:0005829">
    <property type="term" value="C:cytosol"/>
    <property type="evidence" value="ECO:0007669"/>
    <property type="project" value="TreeGrafter"/>
</dbReference>
<dbReference type="InterPro" id="IPR031100">
    <property type="entry name" value="LOG_fam"/>
</dbReference>
<accession>A0A2V3TTE0</accession>
<evidence type="ECO:0000313" key="5">
    <source>
        <dbReference type="Proteomes" id="UP000248021"/>
    </source>
</evidence>
<evidence type="ECO:0000313" key="4">
    <source>
        <dbReference type="EMBL" id="PXW52223.1"/>
    </source>
</evidence>
<dbReference type="Pfam" id="PF03641">
    <property type="entry name" value="Lysine_decarbox"/>
    <property type="match status" value="1"/>
</dbReference>
<evidence type="ECO:0000256" key="2">
    <source>
        <dbReference type="ARBA" id="ARBA00006763"/>
    </source>
</evidence>
<evidence type="ECO:0000256" key="1">
    <source>
        <dbReference type="ARBA" id="ARBA00000274"/>
    </source>
</evidence>
<dbReference type="GO" id="GO:0008714">
    <property type="term" value="F:AMP nucleosidase activity"/>
    <property type="evidence" value="ECO:0007669"/>
    <property type="project" value="UniProtKB-EC"/>
</dbReference>
<dbReference type="InterPro" id="IPR005269">
    <property type="entry name" value="LOG"/>
</dbReference>
<dbReference type="AlphaFoldDB" id="A0A2V3TTE0"/>
<name>A0A2V3TTE0_9HYPH</name>
<sequence>MGLTTVAAAATSVDMTTIRSICVYCGSASGNDPTFTAEATALGQAMAAAGIRLIYGGGNIGLMGTVARAVLEAGGEVTGVIPTFLKDREILLEEAQETIVVPDMHSRKQIMYERADAFIALPGGIGTLEELVEQLTWSQLGRHSKPILLLNTQNFWQPLLDLFAHMSQLGFIRPGLEVGYLVADHAHEAIAQIEAAVSAKPPRADATIVTQF</sequence>
<dbReference type="Proteomes" id="UP000248021">
    <property type="component" value="Unassembled WGS sequence"/>
</dbReference>